<organism evidence="2">
    <name type="scientific">Anguilla anguilla</name>
    <name type="common">European freshwater eel</name>
    <name type="synonym">Muraena anguilla</name>
    <dbReference type="NCBI Taxonomy" id="7936"/>
    <lineage>
        <taxon>Eukaryota</taxon>
        <taxon>Metazoa</taxon>
        <taxon>Chordata</taxon>
        <taxon>Craniata</taxon>
        <taxon>Vertebrata</taxon>
        <taxon>Euteleostomi</taxon>
        <taxon>Actinopterygii</taxon>
        <taxon>Neopterygii</taxon>
        <taxon>Teleostei</taxon>
        <taxon>Anguilliformes</taxon>
        <taxon>Anguillidae</taxon>
        <taxon>Anguilla</taxon>
    </lineage>
</organism>
<feature type="region of interest" description="Disordered" evidence="1">
    <location>
        <begin position="1"/>
        <end position="29"/>
    </location>
</feature>
<sequence length="29" mass="3234">MAEVTWRRSGWDLKQAKGKGSANGDQRSL</sequence>
<feature type="compositionally biased region" description="Basic and acidic residues" evidence="1">
    <location>
        <begin position="1"/>
        <end position="15"/>
    </location>
</feature>
<reference evidence="2" key="1">
    <citation type="submission" date="2014-11" db="EMBL/GenBank/DDBJ databases">
        <authorList>
            <person name="Amaro Gonzalez C."/>
        </authorList>
    </citation>
    <scope>NUCLEOTIDE SEQUENCE</scope>
</reference>
<dbReference type="AlphaFoldDB" id="A0A0E9QFK5"/>
<protein>
    <submittedName>
        <fullName evidence="2">Uncharacterized protein</fullName>
    </submittedName>
</protein>
<proteinExistence type="predicted"/>
<evidence type="ECO:0000313" key="2">
    <source>
        <dbReference type="EMBL" id="JAH15574.1"/>
    </source>
</evidence>
<accession>A0A0E9QFK5</accession>
<evidence type="ECO:0000256" key="1">
    <source>
        <dbReference type="SAM" id="MobiDB-lite"/>
    </source>
</evidence>
<name>A0A0E9QFK5_ANGAN</name>
<reference evidence="2" key="2">
    <citation type="journal article" date="2015" name="Fish Shellfish Immunol.">
        <title>Early steps in the European eel (Anguilla anguilla)-Vibrio vulnificus interaction in the gills: Role of the RtxA13 toxin.</title>
        <authorList>
            <person name="Callol A."/>
            <person name="Pajuelo D."/>
            <person name="Ebbesson L."/>
            <person name="Teles M."/>
            <person name="MacKenzie S."/>
            <person name="Amaro C."/>
        </authorList>
    </citation>
    <scope>NUCLEOTIDE SEQUENCE</scope>
</reference>
<dbReference type="EMBL" id="GBXM01093003">
    <property type="protein sequence ID" value="JAH15574.1"/>
    <property type="molecule type" value="Transcribed_RNA"/>
</dbReference>